<dbReference type="Gene3D" id="3.10.400.20">
    <property type="match status" value="1"/>
</dbReference>
<dbReference type="Pfam" id="PF25304">
    <property type="entry name" value="WHD_eIF2D"/>
    <property type="match status" value="1"/>
</dbReference>
<dbReference type="GO" id="GO:0003743">
    <property type="term" value="F:translation initiation factor activity"/>
    <property type="evidence" value="ECO:0007669"/>
    <property type="project" value="InterPro"/>
</dbReference>
<dbReference type="InterPro" id="IPR015947">
    <property type="entry name" value="PUA-like_sf"/>
</dbReference>
<reference evidence="6 7" key="1">
    <citation type="submission" date="2017-11" db="EMBL/GenBank/DDBJ databases">
        <title>De novo assembly and phasing of dikaryotic genomes from two isolates of Puccinia coronata f. sp. avenae, the causal agent of oat crown rust.</title>
        <authorList>
            <person name="Miller M.E."/>
            <person name="Zhang Y."/>
            <person name="Omidvar V."/>
            <person name="Sperschneider J."/>
            <person name="Schwessinger B."/>
            <person name="Raley C."/>
            <person name="Palmer J.M."/>
            <person name="Garnica D."/>
            <person name="Upadhyaya N."/>
            <person name="Rathjen J."/>
            <person name="Taylor J.M."/>
            <person name="Park R.F."/>
            <person name="Dodds P.N."/>
            <person name="Hirsch C.D."/>
            <person name="Kianian S.F."/>
            <person name="Figueroa M."/>
        </authorList>
    </citation>
    <scope>NUCLEOTIDE SEQUENCE [LARGE SCALE GENOMIC DNA]</scope>
    <source>
        <strain evidence="3">12NC29</strain>
        <strain evidence="4">12SD80</strain>
    </source>
</reference>
<dbReference type="InterPro" id="IPR041366">
    <property type="entry name" value="Pre-PUA"/>
</dbReference>
<dbReference type="SUPFAM" id="SSF55159">
    <property type="entry name" value="eIF1-like"/>
    <property type="match status" value="1"/>
</dbReference>
<feature type="domain" description="SUI1" evidence="2">
    <location>
        <begin position="487"/>
        <end position="589"/>
    </location>
</feature>
<dbReference type="Pfam" id="PF01253">
    <property type="entry name" value="SUI1"/>
    <property type="match status" value="1"/>
</dbReference>
<dbReference type="InterPro" id="IPR039759">
    <property type="entry name" value="eIF2D_SUI1"/>
</dbReference>
<organism evidence="3 6">
    <name type="scientific">Puccinia coronata f. sp. avenae</name>
    <dbReference type="NCBI Taxonomy" id="200324"/>
    <lineage>
        <taxon>Eukaryota</taxon>
        <taxon>Fungi</taxon>
        <taxon>Dikarya</taxon>
        <taxon>Basidiomycota</taxon>
        <taxon>Pucciniomycotina</taxon>
        <taxon>Pucciniomycetes</taxon>
        <taxon>Pucciniales</taxon>
        <taxon>Pucciniaceae</taxon>
        <taxon>Puccinia</taxon>
    </lineage>
</organism>
<dbReference type="InterPro" id="IPR048248">
    <property type="entry name" value="PUA_eIF2d-like"/>
</dbReference>
<dbReference type="CDD" id="cd11608">
    <property type="entry name" value="eIF2D_C"/>
    <property type="match status" value="1"/>
</dbReference>
<dbReference type="STRING" id="200324.A0A2N5SZI0"/>
<keyword evidence="6" id="KW-1185">Reference proteome</keyword>
<evidence type="ECO:0000256" key="1">
    <source>
        <dbReference type="SAM" id="MobiDB-lite"/>
    </source>
</evidence>
<dbReference type="EMBL" id="PGCJ01000827">
    <property type="protein sequence ID" value="PLW18650.1"/>
    <property type="molecule type" value="Genomic_DNA"/>
</dbReference>
<evidence type="ECO:0000313" key="4">
    <source>
        <dbReference type="EMBL" id="PLW22180.1"/>
    </source>
</evidence>
<dbReference type="Pfam" id="PF26292">
    <property type="entry name" value="PUA_elF2D"/>
    <property type="match status" value="1"/>
</dbReference>
<proteinExistence type="predicted"/>
<dbReference type="EMBL" id="PGCI01000673">
    <property type="protein sequence ID" value="PLW22180.1"/>
    <property type="molecule type" value="Genomic_DNA"/>
</dbReference>
<comment type="caution">
    <text evidence="3">The sequence shown here is derived from an EMBL/GenBank/DDBJ whole genome shotgun (WGS) entry which is preliminary data.</text>
</comment>
<evidence type="ECO:0000313" key="6">
    <source>
        <dbReference type="Proteomes" id="UP000235388"/>
    </source>
</evidence>
<dbReference type="InterPro" id="IPR036877">
    <property type="entry name" value="SUI1_dom_sf"/>
</dbReference>
<dbReference type="SUPFAM" id="SSF88697">
    <property type="entry name" value="PUA domain-like"/>
    <property type="match status" value="1"/>
</dbReference>
<dbReference type="Gene3D" id="3.30.780.10">
    <property type="entry name" value="SUI1-like domain"/>
    <property type="match status" value="1"/>
</dbReference>
<dbReference type="PANTHER" id="PTHR12217:SF4">
    <property type="entry name" value="EUKARYOTIC TRANSLATION INITIATION FACTOR 2D"/>
    <property type="match status" value="1"/>
</dbReference>
<dbReference type="InterPro" id="IPR057429">
    <property type="entry name" value="WH_eIF2D"/>
</dbReference>
<dbReference type="EMBL" id="PGCJ01000036">
    <property type="protein sequence ID" value="PLW55145.1"/>
    <property type="molecule type" value="Genomic_DNA"/>
</dbReference>
<accession>A0A2N5SZI0</accession>
<dbReference type="PROSITE" id="PS50296">
    <property type="entry name" value="SUI1"/>
    <property type="match status" value="1"/>
</dbReference>
<dbReference type="AlphaFoldDB" id="A0A2N5SZI0"/>
<dbReference type="Proteomes" id="UP000235392">
    <property type="component" value="Unassembled WGS sequence"/>
</dbReference>
<protein>
    <recommendedName>
        <fullName evidence="2">SUI1 domain-containing protein</fullName>
    </recommendedName>
</protein>
<name>A0A2N5SZI0_9BASI</name>
<dbReference type="GO" id="GO:0001731">
    <property type="term" value="P:formation of translation preinitiation complex"/>
    <property type="evidence" value="ECO:0007669"/>
    <property type="project" value="InterPro"/>
</dbReference>
<evidence type="ECO:0000313" key="7">
    <source>
        <dbReference type="Proteomes" id="UP000235392"/>
    </source>
</evidence>
<dbReference type="OrthoDB" id="199771at2759"/>
<dbReference type="InterPro" id="IPR001950">
    <property type="entry name" value="SUI1"/>
</dbReference>
<feature type="region of interest" description="Disordered" evidence="1">
    <location>
        <begin position="179"/>
        <end position="198"/>
    </location>
</feature>
<dbReference type="PANTHER" id="PTHR12217">
    <property type="entry name" value="EUKARYOTIC TRANSLATION INITIATION FACTOR 2D"/>
    <property type="match status" value="1"/>
</dbReference>
<sequence>MFKKPHTTKPSNQLSNSACKKLVSQVSTGLEQERLKGEKRISVARAYTHTGQEQQLTIYYDSDGEPIYFQMTNPHHLVPSIYTLIRFPTLLPTIITNHHVLDKLLHGADLMLPGLHKPDLLPLVHLVQNELVSIRGHLPDDPIWAVGYLAQDVSLLLKAESGKAVITLHTQNDFLWNTGSKRIPTPVENPQPSPESPDVALVEDEARAQPLDTPAPPIAEKPPPDQVDEYLLSALLMTLWKGDKLAGQFPMPASLFYSAHILPARPAGCPRAAGVKDSSAKTLAKWLKAHQKKDFLQVKEDRKGGETLITSLNLSHPELHKFDKFRTIAEQDKLDAAALQSAELAGAAPDAKNPQAAFSASWNLPETRISALFRARKDPRVRAWIAGTEIEPEGLHSRQQIKDALGKYLDGQVARASASAKPVNRGVVVPDASLAAVLARDGSSAAAAAISRSEVLEMLLASAFEPWWRLERDGVLVTEKQGETPTIVLKKKKRAGPKHATLIAGLELFGIEPGRLAKELRTMCAGSTTTHPVPPDHPAAKALASKDILAKLTARFSTEHAARSIAALVEVECQGDQRAFVQNLLLHSFAVPKSSVTVL</sequence>
<evidence type="ECO:0000313" key="3">
    <source>
        <dbReference type="EMBL" id="PLW18650.1"/>
    </source>
</evidence>
<dbReference type="Proteomes" id="UP000235388">
    <property type="component" value="Unassembled WGS sequence"/>
</dbReference>
<evidence type="ECO:0000313" key="5">
    <source>
        <dbReference type="EMBL" id="PLW55145.1"/>
    </source>
</evidence>
<evidence type="ECO:0000259" key="2">
    <source>
        <dbReference type="PROSITE" id="PS50296"/>
    </source>
</evidence>
<dbReference type="InterPro" id="IPR039757">
    <property type="entry name" value="EIF2D"/>
</dbReference>
<gene>
    <name evidence="5" type="ORF">PCANC_05296</name>
    <name evidence="3" type="ORF">PCANC_13303</name>
    <name evidence="4" type="ORF">PCASD_18808</name>
</gene>
<dbReference type="Pfam" id="PF17832">
    <property type="entry name" value="Pre-PUA"/>
    <property type="match status" value="1"/>
</dbReference>